<name>A0ABW0M768_9BURK</name>
<accession>A0ABW0M768</accession>
<dbReference type="Proteomes" id="UP001596045">
    <property type="component" value="Unassembled WGS sequence"/>
</dbReference>
<protein>
    <recommendedName>
        <fullName evidence="3">Type III secretion protein</fullName>
    </recommendedName>
</protein>
<evidence type="ECO:0000313" key="1">
    <source>
        <dbReference type="EMBL" id="MFC5474028.1"/>
    </source>
</evidence>
<sequence length="145" mass="15692">MDSDDFQTWLAQQAMGCMIDIDGESIYLKAHADGAELGAVLETAPTGEQIRQALQQGFSNALAYDAGLAYHADHADGDSLRLTQWLPGIRSWQQAAQPLENLLTQLAAWRAMFAPKASVTSVSAAPASALDRTEQRLRMLMATGK</sequence>
<proteinExistence type="predicted"/>
<dbReference type="EMBL" id="JBHSMT010000013">
    <property type="protein sequence ID" value="MFC5474028.1"/>
    <property type="molecule type" value="Genomic_DNA"/>
</dbReference>
<comment type="caution">
    <text evidence="1">The sequence shown here is derived from an EMBL/GenBank/DDBJ whole genome shotgun (WGS) entry which is preliminary data.</text>
</comment>
<evidence type="ECO:0008006" key="3">
    <source>
        <dbReference type="Google" id="ProtNLM"/>
    </source>
</evidence>
<reference evidence="2" key="1">
    <citation type="journal article" date="2019" name="Int. J. Syst. Evol. Microbiol.">
        <title>The Global Catalogue of Microorganisms (GCM) 10K type strain sequencing project: providing services to taxonomists for standard genome sequencing and annotation.</title>
        <authorList>
            <consortium name="The Broad Institute Genomics Platform"/>
            <consortium name="The Broad Institute Genome Sequencing Center for Infectious Disease"/>
            <person name="Wu L."/>
            <person name="Ma J."/>
        </authorList>
    </citation>
    <scope>NUCLEOTIDE SEQUENCE [LARGE SCALE GENOMIC DNA]</scope>
    <source>
        <strain evidence="2">JCM 17066</strain>
    </source>
</reference>
<keyword evidence="2" id="KW-1185">Reference proteome</keyword>
<gene>
    <name evidence="1" type="ORF">ACFPM8_08650</name>
</gene>
<organism evidence="1 2">
    <name type="scientific">Paraherbaspirillum soli</name>
    <dbReference type="NCBI Taxonomy" id="631222"/>
    <lineage>
        <taxon>Bacteria</taxon>
        <taxon>Pseudomonadati</taxon>
        <taxon>Pseudomonadota</taxon>
        <taxon>Betaproteobacteria</taxon>
        <taxon>Burkholderiales</taxon>
        <taxon>Oxalobacteraceae</taxon>
        <taxon>Paraherbaspirillum</taxon>
    </lineage>
</organism>
<evidence type="ECO:0000313" key="2">
    <source>
        <dbReference type="Proteomes" id="UP001596045"/>
    </source>
</evidence>